<name>A0A4R6FDQ6_9SPHN</name>
<dbReference type="AlphaFoldDB" id="A0A4R6FDQ6"/>
<dbReference type="InterPro" id="IPR011051">
    <property type="entry name" value="RmlC_Cupin_sf"/>
</dbReference>
<sequence>MPRLEESFIHLGRGGTACAEPLFTGMEWYAAYAARHADDGAEGRLVSHYRFTEDWPMWEMHPHGAEVVICSEGRMTLYQEHPDGTRSQVALAPGDYAINPPGIWHTADVDEPVAAIFITSGLGTEHRPR</sequence>
<evidence type="ECO:0000313" key="2">
    <source>
        <dbReference type="Proteomes" id="UP000295493"/>
    </source>
</evidence>
<dbReference type="OrthoDB" id="512358at2"/>
<protein>
    <submittedName>
        <fullName evidence="1">Cupin domain</fullName>
    </submittedName>
</protein>
<gene>
    <name evidence="1" type="ORF">EV664_1135</name>
</gene>
<dbReference type="InterPro" id="IPR014710">
    <property type="entry name" value="RmlC-like_jellyroll"/>
</dbReference>
<dbReference type="SUPFAM" id="SSF51182">
    <property type="entry name" value="RmlC-like cupins"/>
    <property type="match status" value="1"/>
</dbReference>
<evidence type="ECO:0000313" key="1">
    <source>
        <dbReference type="EMBL" id="TDN79227.1"/>
    </source>
</evidence>
<proteinExistence type="predicted"/>
<organism evidence="1 2">
    <name type="scientific">Stakelama pacifica</name>
    <dbReference type="NCBI Taxonomy" id="517720"/>
    <lineage>
        <taxon>Bacteria</taxon>
        <taxon>Pseudomonadati</taxon>
        <taxon>Pseudomonadota</taxon>
        <taxon>Alphaproteobacteria</taxon>
        <taxon>Sphingomonadales</taxon>
        <taxon>Sphingomonadaceae</taxon>
        <taxon>Stakelama</taxon>
    </lineage>
</organism>
<accession>A0A4R6FDQ6</accession>
<dbReference type="Gene3D" id="2.60.120.10">
    <property type="entry name" value="Jelly Rolls"/>
    <property type="match status" value="1"/>
</dbReference>
<dbReference type="Proteomes" id="UP000295493">
    <property type="component" value="Unassembled WGS sequence"/>
</dbReference>
<reference evidence="1 2" key="1">
    <citation type="submission" date="2019-03" db="EMBL/GenBank/DDBJ databases">
        <title>Genomic Encyclopedia of Type Strains, Phase IV (KMG-IV): sequencing the most valuable type-strain genomes for metagenomic binning, comparative biology and taxonomic classification.</title>
        <authorList>
            <person name="Goeker M."/>
        </authorList>
    </citation>
    <scope>NUCLEOTIDE SEQUENCE [LARGE SCALE GENOMIC DNA]</scope>
    <source>
        <strain evidence="1 2">DSM 25059</strain>
    </source>
</reference>
<keyword evidence="2" id="KW-1185">Reference proteome</keyword>
<comment type="caution">
    <text evidence="1">The sequence shown here is derived from an EMBL/GenBank/DDBJ whole genome shotgun (WGS) entry which is preliminary data.</text>
</comment>
<dbReference type="EMBL" id="SNWD01000013">
    <property type="protein sequence ID" value="TDN79227.1"/>
    <property type="molecule type" value="Genomic_DNA"/>
</dbReference>
<dbReference type="RefSeq" id="WP_133496591.1">
    <property type="nucleotide sequence ID" value="NZ_BMLU01000012.1"/>
</dbReference>